<proteinExistence type="inferred from homology"/>
<comment type="similarity">
    <text evidence="3">Belongs to the CoaE family.</text>
</comment>
<dbReference type="EMBL" id="JALBUS010000004">
    <property type="protein sequence ID" value="MDX8416878.1"/>
    <property type="molecule type" value="Genomic_DNA"/>
</dbReference>
<keyword evidence="3 6" id="KW-0418">Kinase</keyword>
<dbReference type="Gene3D" id="3.40.50.300">
    <property type="entry name" value="P-loop containing nucleotide triphosphate hydrolases"/>
    <property type="match status" value="1"/>
</dbReference>
<comment type="subcellular location">
    <subcellularLocation>
        <location evidence="3">Cytoplasm</location>
    </subcellularLocation>
</comment>
<dbReference type="InterPro" id="IPR003593">
    <property type="entry name" value="AAA+_ATPase"/>
</dbReference>
<keyword evidence="7" id="KW-1185">Reference proteome</keyword>
<reference evidence="6 7" key="1">
    <citation type="submission" date="2022-03" db="EMBL/GenBank/DDBJ databases">
        <title>Novel taxa within the pig intestine.</title>
        <authorList>
            <person name="Wylensek D."/>
            <person name="Bishof K."/>
            <person name="Afrizal A."/>
            <person name="Clavel T."/>
        </authorList>
    </citation>
    <scope>NUCLEOTIDE SEQUENCE [LARGE SCALE GENOMIC DNA]</scope>
    <source>
        <strain evidence="6 7">Cla-KB-P134</strain>
    </source>
</reference>
<dbReference type="InterPro" id="IPR027417">
    <property type="entry name" value="P-loop_NTPase"/>
</dbReference>
<comment type="caution">
    <text evidence="6">The sequence shown here is derived from an EMBL/GenBank/DDBJ whole genome shotgun (WGS) entry which is preliminary data.</text>
</comment>
<keyword evidence="3" id="KW-0173">Coenzyme A biosynthesis</keyword>
<evidence type="ECO:0000313" key="7">
    <source>
        <dbReference type="Proteomes" id="UP001285244"/>
    </source>
</evidence>
<evidence type="ECO:0000313" key="6">
    <source>
        <dbReference type="EMBL" id="MDX8416878.1"/>
    </source>
</evidence>
<dbReference type="HAMAP" id="MF_00376">
    <property type="entry name" value="Dephospho_CoA_kinase"/>
    <property type="match status" value="1"/>
</dbReference>
<dbReference type="RefSeq" id="WP_320325193.1">
    <property type="nucleotide sequence ID" value="NZ_JALBUS010000004.1"/>
</dbReference>
<dbReference type="PROSITE" id="PS51219">
    <property type="entry name" value="DPCK"/>
    <property type="match status" value="1"/>
</dbReference>
<evidence type="ECO:0000256" key="2">
    <source>
        <dbReference type="ARBA" id="ARBA00022840"/>
    </source>
</evidence>
<dbReference type="CDD" id="cd02022">
    <property type="entry name" value="DPCK"/>
    <property type="match status" value="1"/>
</dbReference>
<feature type="binding site" evidence="3">
    <location>
        <begin position="17"/>
        <end position="22"/>
    </location>
    <ligand>
        <name>ATP</name>
        <dbReference type="ChEBI" id="CHEBI:30616"/>
    </ligand>
</feature>
<evidence type="ECO:0000256" key="3">
    <source>
        <dbReference type="HAMAP-Rule" id="MF_00376"/>
    </source>
</evidence>
<keyword evidence="3 6" id="KW-0808">Transferase</keyword>
<comment type="catalytic activity">
    <reaction evidence="3">
        <text>3'-dephospho-CoA + ATP = ADP + CoA + H(+)</text>
        <dbReference type="Rhea" id="RHEA:18245"/>
        <dbReference type="ChEBI" id="CHEBI:15378"/>
        <dbReference type="ChEBI" id="CHEBI:30616"/>
        <dbReference type="ChEBI" id="CHEBI:57287"/>
        <dbReference type="ChEBI" id="CHEBI:57328"/>
        <dbReference type="ChEBI" id="CHEBI:456216"/>
        <dbReference type="EC" id="2.7.1.24"/>
    </reaction>
</comment>
<organism evidence="6 7">
    <name type="scientific">Absicoccus intestinalis</name>
    <dbReference type="NCBI Taxonomy" id="2926319"/>
    <lineage>
        <taxon>Bacteria</taxon>
        <taxon>Bacillati</taxon>
        <taxon>Bacillota</taxon>
        <taxon>Erysipelotrichia</taxon>
        <taxon>Erysipelotrichales</taxon>
        <taxon>Erysipelotrichaceae</taxon>
        <taxon>Absicoccus</taxon>
    </lineage>
</organism>
<keyword evidence="3" id="KW-0963">Cytoplasm</keyword>
<evidence type="ECO:0000256" key="1">
    <source>
        <dbReference type="ARBA" id="ARBA00022741"/>
    </source>
</evidence>
<comment type="pathway">
    <text evidence="3">Cofactor biosynthesis; coenzyme A biosynthesis; CoA from (R)-pantothenate: step 5/5.</text>
</comment>
<gene>
    <name evidence="3 6" type="primary">coaE</name>
    <name evidence="6" type="ORF">MOZ64_03325</name>
</gene>
<sequence length="202" mass="22937">MSTLSKKKIIGLTGSMGAGKSQVSKYLASYYPVLDCDRVNAHLLEKGQKGYRALVEKKLVPLDDMENIDKAQMAEQMFQADAIKQKIEAILHPLILQEIQDWAQVQKTALVFIEVPLLFESHVEDMFDSIWCVVTNLDIALDRLQKYRHYSASQAQARLAFQMDPEKKIQKSDVVIYNDASLDELYAQVQKALEREESSVGL</sequence>
<keyword evidence="1 3" id="KW-0547">Nucleotide-binding</keyword>
<dbReference type="NCBIfam" id="TIGR00152">
    <property type="entry name" value="dephospho-CoA kinase"/>
    <property type="match status" value="1"/>
</dbReference>
<accession>A0ABU4WM69</accession>
<dbReference type="EC" id="2.7.1.24" evidence="3 4"/>
<dbReference type="PANTHER" id="PTHR10695:SF46">
    <property type="entry name" value="BIFUNCTIONAL COENZYME A SYNTHASE-RELATED"/>
    <property type="match status" value="1"/>
</dbReference>
<name>A0ABU4WM69_9FIRM</name>
<dbReference type="Proteomes" id="UP001285244">
    <property type="component" value="Unassembled WGS sequence"/>
</dbReference>
<dbReference type="Pfam" id="PF01121">
    <property type="entry name" value="CoaE"/>
    <property type="match status" value="1"/>
</dbReference>
<dbReference type="PANTHER" id="PTHR10695">
    <property type="entry name" value="DEPHOSPHO-COA KINASE-RELATED"/>
    <property type="match status" value="1"/>
</dbReference>
<comment type="function">
    <text evidence="3">Catalyzes the phosphorylation of the 3'-hydroxyl group of dephosphocoenzyme A to form coenzyme A.</text>
</comment>
<dbReference type="SUPFAM" id="SSF52540">
    <property type="entry name" value="P-loop containing nucleoside triphosphate hydrolases"/>
    <property type="match status" value="1"/>
</dbReference>
<dbReference type="SMART" id="SM00382">
    <property type="entry name" value="AAA"/>
    <property type="match status" value="1"/>
</dbReference>
<dbReference type="InterPro" id="IPR001977">
    <property type="entry name" value="Depp_CoAkinase"/>
</dbReference>
<keyword evidence="2 3" id="KW-0067">ATP-binding</keyword>
<evidence type="ECO:0000256" key="4">
    <source>
        <dbReference type="NCBIfam" id="TIGR00152"/>
    </source>
</evidence>
<dbReference type="GO" id="GO:0004140">
    <property type="term" value="F:dephospho-CoA kinase activity"/>
    <property type="evidence" value="ECO:0007669"/>
    <property type="project" value="UniProtKB-EC"/>
</dbReference>
<feature type="domain" description="AAA+ ATPase" evidence="5">
    <location>
        <begin position="6"/>
        <end position="137"/>
    </location>
</feature>
<protein>
    <recommendedName>
        <fullName evidence="3 4">Dephospho-CoA kinase</fullName>
        <ecNumber evidence="3 4">2.7.1.24</ecNumber>
    </recommendedName>
    <alternativeName>
        <fullName evidence="3">Dephosphocoenzyme A kinase</fullName>
    </alternativeName>
</protein>
<evidence type="ECO:0000259" key="5">
    <source>
        <dbReference type="SMART" id="SM00382"/>
    </source>
</evidence>